<accession>A0ABN8ND47</accession>
<evidence type="ECO:0000313" key="1">
    <source>
        <dbReference type="EMBL" id="CAH3047004.1"/>
    </source>
</evidence>
<feature type="non-terminal residue" evidence="1">
    <location>
        <position position="1"/>
    </location>
</feature>
<sequence length="127" mass="14275">PDTQAITGRTNESQISTHAISQGYVKGNYVGDPSGTFHVRMGYFIRLLIDDYSKSESQIRAQITNKPVAIERFFAIFCSSAFFILRNITLSDYLSANNNDDIPCVVFELEYVMSTSSRKDDRSSISL</sequence>
<name>A0ABN8ND47_9CNID</name>
<dbReference type="Proteomes" id="UP001159405">
    <property type="component" value="Unassembled WGS sequence"/>
</dbReference>
<evidence type="ECO:0000313" key="2">
    <source>
        <dbReference type="Proteomes" id="UP001159405"/>
    </source>
</evidence>
<protein>
    <submittedName>
        <fullName evidence="1">Uncharacterized protein</fullName>
    </submittedName>
</protein>
<organism evidence="1 2">
    <name type="scientific">Porites lobata</name>
    <dbReference type="NCBI Taxonomy" id="104759"/>
    <lineage>
        <taxon>Eukaryota</taxon>
        <taxon>Metazoa</taxon>
        <taxon>Cnidaria</taxon>
        <taxon>Anthozoa</taxon>
        <taxon>Hexacorallia</taxon>
        <taxon>Scleractinia</taxon>
        <taxon>Fungiina</taxon>
        <taxon>Poritidae</taxon>
        <taxon>Porites</taxon>
    </lineage>
</organism>
<proteinExistence type="predicted"/>
<keyword evidence="2" id="KW-1185">Reference proteome</keyword>
<reference evidence="1 2" key="1">
    <citation type="submission" date="2022-05" db="EMBL/GenBank/DDBJ databases">
        <authorList>
            <consortium name="Genoscope - CEA"/>
            <person name="William W."/>
        </authorList>
    </citation>
    <scope>NUCLEOTIDE SEQUENCE [LARGE SCALE GENOMIC DNA]</scope>
</reference>
<comment type="caution">
    <text evidence="1">The sequence shown here is derived from an EMBL/GenBank/DDBJ whole genome shotgun (WGS) entry which is preliminary data.</text>
</comment>
<dbReference type="EMBL" id="CALNXK010000015">
    <property type="protein sequence ID" value="CAH3047004.1"/>
    <property type="molecule type" value="Genomic_DNA"/>
</dbReference>
<gene>
    <name evidence="1" type="ORF">PLOB_00009988</name>
</gene>